<keyword evidence="1 2" id="KW-0413">Isomerase</keyword>
<dbReference type="GO" id="GO:0019310">
    <property type="term" value="P:inositol catabolic process"/>
    <property type="evidence" value="ECO:0007669"/>
    <property type="project" value="InterPro"/>
</dbReference>
<dbReference type="GO" id="GO:0008880">
    <property type="term" value="F:glucuronate isomerase activity"/>
    <property type="evidence" value="ECO:0007669"/>
    <property type="project" value="InterPro"/>
</dbReference>
<dbReference type="AlphaFoldDB" id="A0A8J8M910"/>
<proteinExistence type="predicted"/>
<dbReference type="PANTHER" id="PTHR39193">
    <property type="entry name" value="5-DEOXY-GLUCURONATE ISOMERASE"/>
    <property type="match status" value="1"/>
</dbReference>
<name>A0A8J8M910_9FIRM</name>
<dbReference type="CDD" id="cd02208">
    <property type="entry name" value="cupin_RmlC-like"/>
    <property type="match status" value="1"/>
</dbReference>
<evidence type="ECO:0000256" key="1">
    <source>
        <dbReference type="ARBA" id="ARBA00023235"/>
    </source>
</evidence>
<evidence type="ECO:0000313" key="3">
    <source>
        <dbReference type="Proteomes" id="UP000677305"/>
    </source>
</evidence>
<accession>A0A8J8M910</accession>
<reference evidence="2 3" key="1">
    <citation type="submission" date="2020-07" db="EMBL/GenBank/DDBJ databases">
        <title>Vallitalea guaymasensis genome.</title>
        <authorList>
            <person name="Postec A."/>
        </authorList>
    </citation>
    <scope>NUCLEOTIDE SEQUENCE [LARGE SCALE GENOMIC DNA]</scope>
    <source>
        <strain evidence="2 3">Ra1766G1</strain>
    </source>
</reference>
<gene>
    <name evidence="2" type="ORF">HYG85_05145</name>
</gene>
<dbReference type="RefSeq" id="WP_212692578.1">
    <property type="nucleotide sequence ID" value="NZ_CP058561.1"/>
</dbReference>
<dbReference type="Pfam" id="PF04962">
    <property type="entry name" value="KduI"/>
    <property type="match status" value="1"/>
</dbReference>
<dbReference type="SUPFAM" id="SSF51182">
    <property type="entry name" value="RmlC-like cupins"/>
    <property type="match status" value="1"/>
</dbReference>
<organism evidence="2 3">
    <name type="scientific">Vallitalea guaymasensis</name>
    <dbReference type="NCBI Taxonomy" id="1185412"/>
    <lineage>
        <taxon>Bacteria</taxon>
        <taxon>Bacillati</taxon>
        <taxon>Bacillota</taxon>
        <taxon>Clostridia</taxon>
        <taxon>Lachnospirales</taxon>
        <taxon>Vallitaleaceae</taxon>
        <taxon>Vallitalea</taxon>
    </lineage>
</organism>
<dbReference type="Proteomes" id="UP000677305">
    <property type="component" value="Chromosome"/>
</dbReference>
<sequence>MKIKQQQEFKPGITPIVDSKGPYKEFLMDFEILKMNQGQKYSNSEPLERAYLLINGKIKVSFQDKEEILERENFYDHDPILVQVCYNVEFEIECLNEDTEIAIFKTENDKLDYCRIYTKDDIRIEIRGKGTMNETATRIVRTIIDHSINPDSNLMIGEDMHYPGKWAGFPSHYHPQPEIYFYKFYPSNGFGLLKLEDEGVLLEQNDTVLIRPNLDHPQVAAPGYGMYFIWTIRHLEGNPYLAPIFKDEHKWAEEPDAVIWPDKH</sequence>
<protein>
    <submittedName>
        <fullName evidence="2">5-deoxy-glucuronate isomerase</fullName>
    </submittedName>
</protein>
<evidence type="ECO:0000313" key="2">
    <source>
        <dbReference type="EMBL" id="QUH28335.1"/>
    </source>
</evidence>
<dbReference type="InterPro" id="IPR011051">
    <property type="entry name" value="RmlC_Cupin_sf"/>
</dbReference>
<dbReference type="Gene3D" id="2.60.120.10">
    <property type="entry name" value="Jelly Rolls"/>
    <property type="match status" value="1"/>
</dbReference>
<dbReference type="PIRSF" id="PIRSF036628">
    <property type="entry name" value="IolB"/>
    <property type="match status" value="1"/>
</dbReference>
<dbReference type="InterPro" id="IPR024203">
    <property type="entry name" value="Deoxy-glucuronate_isom_IolB"/>
</dbReference>
<dbReference type="PANTHER" id="PTHR39193:SF1">
    <property type="entry name" value="5-DEOXY-GLUCURONATE ISOMERASE"/>
    <property type="match status" value="1"/>
</dbReference>
<dbReference type="EMBL" id="CP058561">
    <property type="protein sequence ID" value="QUH28335.1"/>
    <property type="molecule type" value="Genomic_DNA"/>
</dbReference>
<dbReference type="InterPro" id="IPR014710">
    <property type="entry name" value="RmlC-like_jellyroll"/>
</dbReference>
<keyword evidence="3" id="KW-1185">Reference proteome</keyword>
<dbReference type="InterPro" id="IPR021120">
    <property type="entry name" value="KduI/IolB_isomerase"/>
</dbReference>
<dbReference type="KEGG" id="vgu:HYG85_05145"/>